<name>A0A2T7NNG0_POMCA</name>
<accession>A0A2T7NNG0</accession>
<sequence>MGRVVSPVTPVTLAPLHLPESNLAGHRQAACDKVRVEWSSDISEFAQVMRVAGLHVTMRTTRICDQLEAVGSTLETKVKGCSEAVSHTRIQTAVSADMLATKGRQMAGQGR</sequence>
<gene>
    <name evidence="1" type="ORF">C0Q70_15949</name>
</gene>
<comment type="caution">
    <text evidence="1">The sequence shown here is derived from an EMBL/GenBank/DDBJ whole genome shotgun (WGS) entry which is preliminary data.</text>
</comment>
<dbReference type="AlphaFoldDB" id="A0A2T7NNG0"/>
<reference evidence="1 2" key="1">
    <citation type="submission" date="2018-04" db="EMBL/GenBank/DDBJ databases">
        <title>The genome of golden apple snail Pomacea canaliculata provides insight into stress tolerance and invasive adaptation.</title>
        <authorList>
            <person name="Liu C."/>
            <person name="Liu B."/>
            <person name="Ren Y."/>
            <person name="Zhang Y."/>
            <person name="Wang H."/>
            <person name="Li S."/>
            <person name="Jiang F."/>
            <person name="Yin L."/>
            <person name="Zhang G."/>
            <person name="Qian W."/>
            <person name="Fan W."/>
        </authorList>
    </citation>
    <scope>NUCLEOTIDE SEQUENCE [LARGE SCALE GENOMIC DNA]</scope>
    <source>
        <strain evidence="1">SZHN2017</strain>
        <tissue evidence="1">Muscle</tissue>
    </source>
</reference>
<dbReference type="Proteomes" id="UP000245119">
    <property type="component" value="Linkage Group LG10"/>
</dbReference>
<organism evidence="1 2">
    <name type="scientific">Pomacea canaliculata</name>
    <name type="common">Golden apple snail</name>
    <dbReference type="NCBI Taxonomy" id="400727"/>
    <lineage>
        <taxon>Eukaryota</taxon>
        <taxon>Metazoa</taxon>
        <taxon>Spiralia</taxon>
        <taxon>Lophotrochozoa</taxon>
        <taxon>Mollusca</taxon>
        <taxon>Gastropoda</taxon>
        <taxon>Caenogastropoda</taxon>
        <taxon>Architaenioglossa</taxon>
        <taxon>Ampullarioidea</taxon>
        <taxon>Ampullariidae</taxon>
        <taxon>Pomacea</taxon>
    </lineage>
</organism>
<protein>
    <submittedName>
        <fullName evidence="1">Uncharacterized protein</fullName>
    </submittedName>
</protein>
<evidence type="ECO:0000313" key="2">
    <source>
        <dbReference type="Proteomes" id="UP000245119"/>
    </source>
</evidence>
<dbReference type="EMBL" id="PZQS01000010">
    <property type="protein sequence ID" value="PVD22693.1"/>
    <property type="molecule type" value="Genomic_DNA"/>
</dbReference>
<proteinExistence type="predicted"/>
<keyword evidence="2" id="KW-1185">Reference proteome</keyword>
<evidence type="ECO:0000313" key="1">
    <source>
        <dbReference type="EMBL" id="PVD22693.1"/>
    </source>
</evidence>